<gene>
    <name evidence="9 13" type="primary">thiE</name>
    <name evidence="13" type="ORF">QW060_01085</name>
    <name evidence="14" type="ORF">QW060_20320</name>
</gene>
<sequence length="210" mass="23453">MYSKLQYISQGKTAEEQLNNMMRILDNGGKWIQLRFKNAEEKTLLALGEQVKRKCESYQATFIINDNVELAAHLDADGVHLGLTDSGIKEARLLLGNKKIIGGTANTLQQVLQRIEEKCDYIGLGPYAFTATKEKLSPIIGLKGYREIMHTLKSLYCTIPVYAIGGIKAEDIRLIKQTGIYGIAVSGLLTEENIPKELITQLNKTLYEFA</sequence>
<comment type="cofactor">
    <cofactor evidence="9">
        <name>Mg(2+)</name>
        <dbReference type="ChEBI" id="CHEBI:18420"/>
    </cofactor>
    <text evidence="9">Binds 1 Mg(2+) ion per subunit.</text>
</comment>
<dbReference type="InterPro" id="IPR034291">
    <property type="entry name" value="TMP_synthase"/>
</dbReference>
<evidence type="ECO:0000256" key="7">
    <source>
        <dbReference type="ARBA" id="ARBA00047851"/>
    </source>
</evidence>
<comment type="function">
    <text evidence="9">Condenses 4-methyl-5-(beta-hydroxyethyl)thiazole monophosphate (THZ-P) and 2-methyl-4-amino-5-hydroxymethyl pyrimidine pyrophosphate (HMP-PP) to form thiamine monophosphate (TMP).</text>
</comment>
<reference evidence="13" key="1">
    <citation type="journal article" date="2014" name="Int. J. Syst. Evol. Microbiol.">
        <title>Complete genome of a new Firmicutes species belonging to the dominant human colonic microbiota ('Ruminococcus bicirculans') reveals two chromosomes and a selective capacity to utilize plant glucans.</title>
        <authorList>
            <consortium name="NISC Comparative Sequencing Program"/>
            <person name="Wegmann U."/>
            <person name="Louis P."/>
            <person name="Goesmann A."/>
            <person name="Henrissat B."/>
            <person name="Duncan S.H."/>
            <person name="Flint H.J."/>
        </authorList>
    </citation>
    <scope>NUCLEOTIDE SEQUENCE</scope>
    <source>
        <strain evidence="13">CECT 7184</strain>
    </source>
</reference>
<evidence type="ECO:0000256" key="11">
    <source>
        <dbReference type="RuleBase" id="RU004253"/>
    </source>
</evidence>
<comment type="catalytic activity">
    <reaction evidence="8 9 10">
        <text>2-[(2R,5Z)-2-carboxy-4-methylthiazol-5(2H)-ylidene]ethyl phosphate + 4-amino-2-methyl-5-(diphosphooxymethyl)pyrimidine + 2 H(+) = thiamine phosphate + CO2 + diphosphate</text>
        <dbReference type="Rhea" id="RHEA:47844"/>
        <dbReference type="ChEBI" id="CHEBI:15378"/>
        <dbReference type="ChEBI" id="CHEBI:16526"/>
        <dbReference type="ChEBI" id="CHEBI:33019"/>
        <dbReference type="ChEBI" id="CHEBI:37575"/>
        <dbReference type="ChEBI" id="CHEBI:57841"/>
        <dbReference type="ChEBI" id="CHEBI:62899"/>
        <dbReference type="EC" id="2.5.1.3"/>
    </reaction>
</comment>
<proteinExistence type="inferred from homology"/>
<feature type="binding site" evidence="9">
    <location>
        <position position="65"/>
    </location>
    <ligand>
        <name>4-amino-2-methyl-5-(diphosphooxymethyl)pyrimidine</name>
        <dbReference type="ChEBI" id="CHEBI:57841"/>
    </ligand>
</feature>
<dbReference type="InterPro" id="IPR036206">
    <property type="entry name" value="ThiamineP_synth_sf"/>
</dbReference>
<dbReference type="NCBIfam" id="TIGR00693">
    <property type="entry name" value="thiE"/>
    <property type="match status" value="1"/>
</dbReference>
<comment type="caution">
    <text evidence="13">The sequence shown here is derived from an EMBL/GenBank/DDBJ whole genome shotgun (WGS) entry which is preliminary data.</text>
</comment>
<evidence type="ECO:0000256" key="1">
    <source>
        <dbReference type="ARBA" id="ARBA00005165"/>
    </source>
</evidence>
<comment type="catalytic activity">
    <reaction evidence="6 9 10">
        <text>4-methyl-5-(2-phosphooxyethyl)-thiazole + 4-amino-2-methyl-5-(diphosphooxymethyl)pyrimidine + H(+) = thiamine phosphate + diphosphate</text>
        <dbReference type="Rhea" id="RHEA:22328"/>
        <dbReference type="ChEBI" id="CHEBI:15378"/>
        <dbReference type="ChEBI" id="CHEBI:33019"/>
        <dbReference type="ChEBI" id="CHEBI:37575"/>
        <dbReference type="ChEBI" id="CHEBI:57841"/>
        <dbReference type="ChEBI" id="CHEBI:58296"/>
        <dbReference type="EC" id="2.5.1.3"/>
    </reaction>
</comment>
<feature type="binding site" evidence="9">
    <location>
        <begin position="33"/>
        <end position="37"/>
    </location>
    <ligand>
        <name>4-amino-2-methyl-5-(diphosphooxymethyl)pyrimidine</name>
        <dbReference type="ChEBI" id="CHEBI:57841"/>
    </ligand>
</feature>
<evidence type="ECO:0000256" key="8">
    <source>
        <dbReference type="ARBA" id="ARBA00047883"/>
    </source>
</evidence>
<evidence type="ECO:0000256" key="9">
    <source>
        <dbReference type="HAMAP-Rule" id="MF_00097"/>
    </source>
</evidence>
<feature type="binding site" evidence="9">
    <location>
        <position position="133"/>
    </location>
    <ligand>
        <name>4-amino-2-methyl-5-(diphosphooxymethyl)pyrimidine</name>
        <dbReference type="ChEBI" id="CHEBI:57841"/>
    </ligand>
</feature>
<feature type="binding site" evidence="9">
    <location>
        <position position="166"/>
    </location>
    <ligand>
        <name>2-[(2R,5Z)-2-carboxy-4-methylthiazol-5(2H)-ylidene]ethyl phosphate</name>
        <dbReference type="ChEBI" id="CHEBI:62899"/>
    </ligand>
</feature>
<dbReference type="PANTHER" id="PTHR20857:SF15">
    <property type="entry name" value="THIAMINE-PHOSPHATE SYNTHASE"/>
    <property type="match status" value="1"/>
</dbReference>
<evidence type="ECO:0000256" key="10">
    <source>
        <dbReference type="RuleBase" id="RU003826"/>
    </source>
</evidence>
<dbReference type="InterPro" id="IPR013785">
    <property type="entry name" value="Aldolase_TIM"/>
</dbReference>
<evidence type="ECO:0000259" key="12">
    <source>
        <dbReference type="Pfam" id="PF02581"/>
    </source>
</evidence>
<dbReference type="Proteomes" id="UP001242368">
    <property type="component" value="Unassembled WGS sequence"/>
</dbReference>
<keyword evidence="4 9" id="KW-0460">Magnesium</keyword>
<dbReference type="SUPFAM" id="SSF51391">
    <property type="entry name" value="Thiamin phosphate synthase"/>
    <property type="match status" value="1"/>
</dbReference>
<dbReference type="InterPro" id="IPR022998">
    <property type="entry name" value="ThiamineP_synth_TenI"/>
</dbReference>
<evidence type="ECO:0000256" key="2">
    <source>
        <dbReference type="ARBA" id="ARBA00022679"/>
    </source>
</evidence>
<dbReference type="Pfam" id="PF02581">
    <property type="entry name" value="TMP-TENI"/>
    <property type="match status" value="1"/>
</dbReference>
<reference evidence="15" key="2">
    <citation type="journal article" date="2019" name="Int. J. Syst. Evol. Microbiol.">
        <title>The Global Catalogue of Microorganisms (GCM) 10K type strain sequencing project: providing services to taxonomists for standard genome sequencing and annotation.</title>
        <authorList>
            <consortium name="The Broad Institute Genomics Platform"/>
            <consortium name="The Broad Institute Genome Sequencing Center for Infectious Disease"/>
            <person name="Wu L."/>
            <person name="Ma J."/>
        </authorList>
    </citation>
    <scope>NUCLEOTIDE SEQUENCE [LARGE SCALE GENOMIC DNA]</scope>
    <source>
        <strain evidence="15">CECT 7184</strain>
    </source>
</reference>
<dbReference type="CDD" id="cd00564">
    <property type="entry name" value="TMP_TenI"/>
    <property type="match status" value="1"/>
</dbReference>
<keyword evidence="3 9" id="KW-0479">Metal-binding</keyword>
<organism evidence="13 15">
    <name type="scientific">Paenimyroides ceti</name>
    <dbReference type="NCBI Taxonomy" id="395087"/>
    <lineage>
        <taxon>Bacteria</taxon>
        <taxon>Pseudomonadati</taxon>
        <taxon>Bacteroidota</taxon>
        <taxon>Flavobacteriia</taxon>
        <taxon>Flavobacteriales</taxon>
        <taxon>Flavobacteriaceae</taxon>
        <taxon>Paenimyroides</taxon>
    </lineage>
</organism>
<reference evidence="13" key="3">
    <citation type="submission" date="2023-06" db="EMBL/GenBank/DDBJ databases">
        <authorList>
            <person name="Lucena T."/>
            <person name="Sun Q."/>
        </authorList>
    </citation>
    <scope>NUCLEOTIDE SEQUENCE</scope>
    <source>
        <strain evidence="13">CECT 7184</strain>
    </source>
</reference>
<feature type="binding site" evidence="9">
    <location>
        <position position="66"/>
    </location>
    <ligand>
        <name>Mg(2+)</name>
        <dbReference type="ChEBI" id="CHEBI:18420"/>
    </ligand>
</feature>
<evidence type="ECO:0000313" key="14">
    <source>
        <dbReference type="EMBL" id="MDN3709361.1"/>
    </source>
</evidence>
<keyword evidence="5 9" id="KW-0784">Thiamine biosynthesis</keyword>
<comment type="caution">
    <text evidence="9">Lacks conserved residue(s) required for the propagation of feature annotation.</text>
</comment>
<evidence type="ECO:0000313" key="13">
    <source>
        <dbReference type="EMBL" id="MDN3705719.1"/>
    </source>
</evidence>
<dbReference type="EMBL" id="JAUFQU010000001">
    <property type="protein sequence ID" value="MDN3705719.1"/>
    <property type="molecule type" value="Genomic_DNA"/>
</dbReference>
<dbReference type="EC" id="2.5.1.3" evidence="9"/>
<dbReference type="Gene3D" id="3.20.20.70">
    <property type="entry name" value="Aldolase class I"/>
    <property type="match status" value="1"/>
</dbReference>
<evidence type="ECO:0000256" key="6">
    <source>
        <dbReference type="ARBA" id="ARBA00047334"/>
    </source>
</evidence>
<comment type="pathway">
    <text evidence="1 9 11">Cofactor biosynthesis; thiamine diphosphate biosynthesis; thiamine phosphate from 4-amino-2-methyl-5-diphosphomethylpyrimidine and 4-methyl-5-(2-phosphoethyl)-thiazole: step 1/1.</text>
</comment>
<protein>
    <recommendedName>
        <fullName evidence="9">Thiamine-phosphate synthase</fullName>
        <shortName evidence="9">TP synthase</shortName>
        <shortName evidence="9">TPS</shortName>
        <ecNumber evidence="9">2.5.1.3</ecNumber>
    </recommendedName>
    <alternativeName>
        <fullName evidence="9">Thiamine-phosphate pyrophosphorylase</fullName>
        <shortName evidence="9">TMP pyrophosphorylase</shortName>
        <shortName evidence="9">TMP-PPase</shortName>
    </alternativeName>
</protein>
<evidence type="ECO:0000256" key="4">
    <source>
        <dbReference type="ARBA" id="ARBA00022842"/>
    </source>
</evidence>
<keyword evidence="2 9" id="KW-0808">Transferase</keyword>
<keyword evidence="15" id="KW-1185">Reference proteome</keyword>
<evidence type="ECO:0000256" key="3">
    <source>
        <dbReference type="ARBA" id="ARBA00022723"/>
    </source>
</evidence>
<feature type="domain" description="Thiamine phosphate synthase/TenI" evidence="12">
    <location>
        <begin position="13"/>
        <end position="186"/>
    </location>
</feature>
<name>A0ABT8CNG2_9FLAO</name>
<dbReference type="PANTHER" id="PTHR20857">
    <property type="entry name" value="THIAMINE-PHOSPHATE PYROPHOSPHORYLASE"/>
    <property type="match status" value="1"/>
</dbReference>
<accession>A0ABT8CNG2</accession>
<dbReference type="EMBL" id="JAUFQU010000031">
    <property type="protein sequence ID" value="MDN3709361.1"/>
    <property type="molecule type" value="Genomic_DNA"/>
</dbReference>
<dbReference type="GO" id="GO:0004789">
    <property type="term" value="F:thiamine-phosphate diphosphorylase activity"/>
    <property type="evidence" value="ECO:0007669"/>
    <property type="project" value="UniProtKB-EC"/>
</dbReference>
<dbReference type="RefSeq" id="WP_290361875.1">
    <property type="nucleotide sequence ID" value="NZ_JAUFQU010000001.1"/>
</dbReference>
<feature type="binding site" evidence="9">
    <location>
        <begin position="130"/>
        <end position="132"/>
    </location>
    <ligand>
        <name>2-[(2R,5Z)-2-carboxy-4-methylthiazol-5(2H)-ylidene]ethyl phosphate</name>
        <dbReference type="ChEBI" id="CHEBI:62899"/>
    </ligand>
</feature>
<feature type="binding site" evidence="9">
    <location>
        <position position="104"/>
    </location>
    <ligand>
        <name>4-amino-2-methyl-5-(diphosphooxymethyl)pyrimidine</name>
        <dbReference type="ChEBI" id="CHEBI:57841"/>
    </ligand>
</feature>
<comment type="catalytic activity">
    <reaction evidence="7 9 10">
        <text>2-(2-carboxy-4-methylthiazol-5-yl)ethyl phosphate + 4-amino-2-methyl-5-(diphosphooxymethyl)pyrimidine + 2 H(+) = thiamine phosphate + CO2 + diphosphate</text>
        <dbReference type="Rhea" id="RHEA:47848"/>
        <dbReference type="ChEBI" id="CHEBI:15378"/>
        <dbReference type="ChEBI" id="CHEBI:16526"/>
        <dbReference type="ChEBI" id="CHEBI:33019"/>
        <dbReference type="ChEBI" id="CHEBI:37575"/>
        <dbReference type="ChEBI" id="CHEBI:57841"/>
        <dbReference type="ChEBI" id="CHEBI:62890"/>
        <dbReference type="EC" id="2.5.1.3"/>
    </reaction>
</comment>
<comment type="similarity">
    <text evidence="9 10">Belongs to the thiamine-phosphate synthase family.</text>
</comment>
<evidence type="ECO:0000256" key="5">
    <source>
        <dbReference type="ARBA" id="ARBA00022977"/>
    </source>
</evidence>
<feature type="binding site" evidence="9">
    <location>
        <position position="85"/>
    </location>
    <ligand>
        <name>Mg(2+)</name>
        <dbReference type="ChEBI" id="CHEBI:18420"/>
    </ligand>
</feature>
<dbReference type="HAMAP" id="MF_00097">
    <property type="entry name" value="TMP_synthase"/>
    <property type="match status" value="1"/>
</dbReference>
<evidence type="ECO:0000313" key="15">
    <source>
        <dbReference type="Proteomes" id="UP001242368"/>
    </source>
</evidence>